<dbReference type="Pfam" id="PF00183">
    <property type="entry name" value="HSP90"/>
    <property type="match status" value="1"/>
</dbReference>
<evidence type="ECO:0000256" key="3">
    <source>
        <dbReference type="ARBA" id="ARBA00022840"/>
    </source>
</evidence>
<name>A0A9N9J744_9GLOM</name>
<dbReference type="Proteomes" id="UP000789342">
    <property type="component" value="Unassembled WGS sequence"/>
</dbReference>
<reference evidence="5" key="1">
    <citation type="submission" date="2021-06" db="EMBL/GenBank/DDBJ databases">
        <authorList>
            <person name="Kallberg Y."/>
            <person name="Tangrot J."/>
            <person name="Rosling A."/>
        </authorList>
    </citation>
    <scope>NUCLEOTIDE SEQUENCE</scope>
    <source>
        <strain evidence="5">CL551</strain>
    </source>
</reference>
<evidence type="ECO:0000256" key="1">
    <source>
        <dbReference type="ARBA" id="ARBA00008239"/>
    </source>
</evidence>
<dbReference type="InterPro" id="IPR001404">
    <property type="entry name" value="Hsp90_fam"/>
</dbReference>
<comment type="similarity">
    <text evidence="1">Belongs to the heat shock protein 90 family.</text>
</comment>
<proteinExistence type="inferred from homology"/>
<dbReference type="GO" id="GO:0016887">
    <property type="term" value="F:ATP hydrolysis activity"/>
    <property type="evidence" value="ECO:0007669"/>
    <property type="project" value="InterPro"/>
</dbReference>
<dbReference type="OrthoDB" id="28737at2759"/>
<keyword evidence="4" id="KW-0143">Chaperone</keyword>
<sequence length="273" mass="31036">SDAIDKIRFLSLTDPDALKANPNLNITIFPDPENKVLIISDSGVGMTKKQLKENLGTIAKSGTSEFLSAIEEKKADVNLIGQFGVGFYSAFLVADKVVVITKHNDDEQYIWESQAINDFTIYKDPRGNTLGRGTEIRLYLKEDSHSFLEDGVIRDLIAKYSEFINFPILLWTKKTEVIEEDETDMPAEDQEKESKKKTKTVEIPGWELMNTQKPLWARDPKNITDSEYENFYSSLTKDNNPPLAWTHYKGEGDVDFKAIIYIPSKAPDNLFQK</sequence>
<dbReference type="AlphaFoldDB" id="A0A9N9J744"/>
<evidence type="ECO:0000256" key="4">
    <source>
        <dbReference type="ARBA" id="ARBA00023186"/>
    </source>
</evidence>
<dbReference type="FunFam" id="3.30.565.10:FF:000005">
    <property type="entry name" value="Heat shock protein 90"/>
    <property type="match status" value="1"/>
</dbReference>
<dbReference type="EMBL" id="CAJVPV010043180">
    <property type="protein sequence ID" value="CAG8765232.1"/>
    <property type="molecule type" value="Genomic_DNA"/>
</dbReference>
<dbReference type="PRINTS" id="PR00775">
    <property type="entry name" value="HEATSHOCK90"/>
</dbReference>
<evidence type="ECO:0000256" key="2">
    <source>
        <dbReference type="ARBA" id="ARBA00022741"/>
    </source>
</evidence>
<dbReference type="SUPFAM" id="SSF54211">
    <property type="entry name" value="Ribosomal protein S5 domain 2-like"/>
    <property type="match status" value="1"/>
</dbReference>
<dbReference type="PANTHER" id="PTHR11528">
    <property type="entry name" value="HEAT SHOCK PROTEIN 90 FAMILY MEMBER"/>
    <property type="match status" value="1"/>
</dbReference>
<accession>A0A9N9J744</accession>
<feature type="non-terminal residue" evidence="5">
    <location>
        <position position="1"/>
    </location>
</feature>
<dbReference type="InterPro" id="IPR020575">
    <property type="entry name" value="Hsp90_N"/>
</dbReference>
<evidence type="ECO:0000313" key="6">
    <source>
        <dbReference type="Proteomes" id="UP000789342"/>
    </source>
</evidence>
<comment type="caution">
    <text evidence="5">The sequence shown here is derived from an EMBL/GenBank/DDBJ whole genome shotgun (WGS) entry which is preliminary data.</text>
</comment>
<evidence type="ECO:0000313" key="5">
    <source>
        <dbReference type="EMBL" id="CAG8765232.1"/>
    </source>
</evidence>
<gene>
    <name evidence="5" type="ORF">AMORRO_LOCUS16216</name>
</gene>
<dbReference type="CDD" id="cd16927">
    <property type="entry name" value="HATPase_Hsp90-like"/>
    <property type="match status" value="1"/>
</dbReference>
<dbReference type="GO" id="GO:0005524">
    <property type="term" value="F:ATP binding"/>
    <property type="evidence" value="ECO:0007669"/>
    <property type="project" value="UniProtKB-KW"/>
</dbReference>
<keyword evidence="3" id="KW-0067">ATP-binding</keyword>
<dbReference type="InterPro" id="IPR036890">
    <property type="entry name" value="HATPase_C_sf"/>
</dbReference>
<dbReference type="Gene3D" id="3.30.565.10">
    <property type="entry name" value="Histidine kinase-like ATPase, C-terminal domain"/>
    <property type="match status" value="1"/>
</dbReference>
<keyword evidence="6" id="KW-1185">Reference proteome</keyword>
<dbReference type="GO" id="GO:0140662">
    <property type="term" value="F:ATP-dependent protein folding chaperone"/>
    <property type="evidence" value="ECO:0007669"/>
    <property type="project" value="InterPro"/>
</dbReference>
<dbReference type="SUPFAM" id="SSF55874">
    <property type="entry name" value="ATPase domain of HSP90 chaperone/DNA topoisomerase II/histidine kinase"/>
    <property type="match status" value="1"/>
</dbReference>
<dbReference type="Pfam" id="PF13589">
    <property type="entry name" value="HATPase_c_3"/>
    <property type="match status" value="1"/>
</dbReference>
<dbReference type="GO" id="GO:0051082">
    <property type="term" value="F:unfolded protein binding"/>
    <property type="evidence" value="ECO:0007669"/>
    <property type="project" value="InterPro"/>
</dbReference>
<protein>
    <submittedName>
        <fullName evidence="5">11981_t:CDS:1</fullName>
    </submittedName>
</protein>
<dbReference type="InterPro" id="IPR020568">
    <property type="entry name" value="Ribosomal_Su5_D2-typ_SF"/>
</dbReference>
<organism evidence="5 6">
    <name type="scientific">Acaulospora morrowiae</name>
    <dbReference type="NCBI Taxonomy" id="94023"/>
    <lineage>
        <taxon>Eukaryota</taxon>
        <taxon>Fungi</taxon>
        <taxon>Fungi incertae sedis</taxon>
        <taxon>Mucoromycota</taxon>
        <taxon>Glomeromycotina</taxon>
        <taxon>Glomeromycetes</taxon>
        <taxon>Diversisporales</taxon>
        <taxon>Acaulosporaceae</taxon>
        <taxon>Acaulospora</taxon>
    </lineage>
</organism>
<keyword evidence="2" id="KW-0547">Nucleotide-binding</keyword>
<feature type="non-terminal residue" evidence="5">
    <location>
        <position position="273"/>
    </location>
</feature>
<dbReference type="Gene3D" id="3.30.230.80">
    <property type="match status" value="1"/>
</dbReference>